<dbReference type="HAMAP" id="MF_00484">
    <property type="entry name" value="Glycogen_synth"/>
    <property type="match status" value="1"/>
</dbReference>
<evidence type="ECO:0000313" key="16">
    <source>
        <dbReference type="EMBL" id="RHN05776.1"/>
    </source>
</evidence>
<reference evidence="10 17" key="1">
    <citation type="submission" date="2015-09" db="EMBL/GenBank/DDBJ databases">
        <authorList>
            <consortium name="Pathogen Informatics"/>
        </authorList>
    </citation>
    <scope>NUCLEOTIDE SEQUENCE [LARGE SCALE GENOMIC DNA]</scope>
    <source>
        <strain evidence="10 17">2789STDY5834960</strain>
    </source>
</reference>
<dbReference type="Proteomes" id="UP000283586">
    <property type="component" value="Unassembled WGS sequence"/>
</dbReference>
<evidence type="ECO:0000313" key="20">
    <source>
        <dbReference type="Proteomes" id="UP000284051"/>
    </source>
</evidence>
<gene>
    <name evidence="10" type="primary">glgA_2</name>
    <name evidence="7 11" type="synonym">glgA</name>
    <name evidence="15" type="ORF">DW264_05265</name>
    <name evidence="14" type="ORF">DW856_09235</name>
    <name evidence="13" type="ORF">DW927_06470</name>
    <name evidence="16" type="ORF">DWZ31_13925</name>
    <name evidence="10" type="ORF">ERS852572_01751</name>
    <name evidence="12" type="ORF">GCK47_03095</name>
    <name evidence="11" type="ORF">GMD50_02700</name>
</gene>
<evidence type="ECO:0000256" key="5">
    <source>
        <dbReference type="ARBA" id="ARBA00022679"/>
    </source>
</evidence>
<comment type="catalytic activity">
    <reaction evidence="1 7">
        <text>[(1-&gt;4)-alpha-D-glucosyl](n) + ADP-alpha-D-glucose = [(1-&gt;4)-alpha-D-glucosyl](n+1) + ADP + H(+)</text>
        <dbReference type="Rhea" id="RHEA:18189"/>
        <dbReference type="Rhea" id="RHEA-COMP:9584"/>
        <dbReference type="Rhea" id="RHEA-COMP:9587"/>
        <dbReference type="ChEBI" id="CHEBI:15378"/>
        <dbReference type="ChEBI" id="CHEBI:15444"/>
        <dbReference type="ChEBI" id="CHEBI:57498"/>
        <dbReference type="ChEBI" id="CHEBI:456216"/>
        <dbReference type="EC" id="2.4.1.21"/>
    </reaction>
</comment>
<dbReference type="STRING" id="166486.ERS852572_01751"/>
<dbReference type="UniPathway" id="UPA00164"/>
<dbReference type="EMBL" id="QSFP01000005">
    <property type="protein sequence ID" value="RHA68360.1"/>
    <property type="molecule type" value="Genomic_DNA"/>
</dbReference>
<evidence type="ECO:0000259" key="8">
    <source>
        <dbReference type="Pfam" id="PF00534"/>
    </source>
</evidence>
<keyword evidence="4 7" id="KW-0328">Glycosyltransferase</keyword>
<comment type="similarity">
    <text evidence="3 7">Belongs to the glycosyltransferase 1 family. Bacterial/plant glycogen synthase subfamily.</text>
</comment>
<evidence type="ECO:0000256" key="6">
    <source>
        <dbReference type="ARBA" id="ARBA00023056"/>
    </source>
</evidence>
<dbReference type="Gene3D" id="3.40.50.2000">
    <property type="entry name" value="Glycogen Phosphorylase B"/>
    <property type="match status" value="2"/>
</dbReference>
<evidence type="ECO:0000313" key="15">
    <source>
        <dbReference type="EMBL" id="RHG29607.1"/>
    </source>
</evidence>
<feature type="domain" description="Starch synthase catalytic" evidence="9">
    <location>
        <begin position="3"/>
        <end position="237"/>
    </location>
</feature>
<dbReference type="NCBIfam" id="TIGR02095">
    <property type="entry name" value="glgA"/>
    <property type="match status" value="1"/>
</dbReference>
<reference evidence="11 22" key="3">
    <citation type="journal article" date="2019" name="Nat. Med.">
        <title>A library of human gut bacterial isolates paired with longitudinal multiomics data enables mechanistic microbiome research.</title>
        <authorList>
            <person name="Poyet M."/>
            <person name="Groussin M."/>
            <person name="Gibbons S.M."/>
            <person name="Avila-Pacheco J."/>
            <person name="Jiang X."/>
            <person name="Kearney S.M."/>
            <person name="Perrotta A.R."/>
            <person name="Berdy B."/>
            <person name="Zhao S."/>
            <person name="Lieberman T.D."/>
            <person name="Swanson P.K."/>
            <person name="Smith M."/>
            <person name="Roesemann S."/>
            <person name="Alexander J.E."/>
            <person name="Rich S.A."/>
            <person name="Livny J."/>
            <person name="Vlamakis H."/>
            <person name="Clish C."/>
            <person name="Bullock K."/>
            <person name="Deik A."/>
            <person name="Scott J."/>
            <person name="Pierce K.A."/>
            <person name="Xavier R.J."/>
            <person name="Alm E.J."/>
        </authorList>
    </citation>
    <scope>NUCLEOTIDE SEQUENCE [LARGE SCALE GENOMIC DNA]</scope>
    <source>
        <strain evidence="11 22">BIOML-A1</strain>
    </source>
</reference>
<reference evidence="12 23" key="4">
    <citation type="submission" date="2019-10" db="EMBL/GenBank/DDBJ databases">
        <title>Roseburia spp. ameliorate alcoholic fatty liver via restoration of gut barrier function.</title>
        <authorList>
            <person name="Seo B."/>
            <person name="Ko G."/>
        </authorList>
    </citation>
    <scope>NUCLEOTIDE SEQUENCE [LARGE SCALE GENOMIC DNA]</scope>
    <source>
        <strain evidence="12 23">SNUG30017</strain>
    </source>
</reference>
<evidence type="ECO:0000256" key="3">
    <source>
        <dbReference type="ARBA" id="ARBA00010281"/>
    </source>
</evidence>
<keyword evidence="5 7" id="KW-0808">Transferase</keyword>
<evidence type="ECO:0000313" key="14">
    <source>
        <dbReference type="EMBL" id="RHC17041.1"/>
    </source>
</evidence>
<evidence type="ECO:0000259" key="9">
    <source>
        <dbReference type="Pfam" id="PF08323"/>
    </source>
</evidence>
<dbReference type="Proteomes" id="UP000095350">
    <property type="component" value="Unassembled WGS sequence"/>
</dbReference>
<dbReference type="Pfam" id="PF08323">
    <property type="entry name" value="Glyco_transf_5"/>
    <property type="match status" value="1"/>
</dbReference>
<dbReference type="InterPro" id="IPR013534">
    <property type="entry name" value="Starch_synth_cat_dom"/>
</dbReference>
<dbReference type="OrthoDB" id="9808590at2"/>
<dbReference type="Proteomes" id="UP000479531">
    <property type="component" value="Unassembled WGS sequence"/>
</dbReference>
<comment type="function">
    <text evidence="2 7">Synthesizes alpha-1,4-glucan chains using ADP-glucose.</text>
</comment>
<evidence type="ECO:0000256" key="7">
    <source>
        <dbReference type="HAMAP-Rule" id="MF_00484"/>
    </source>
</evidence>
<reference evidence="18 19" key="2">
    <citation type="submission" date="2018-08" db="EMBL/GenBank/DDBJ databases">
        <title>A genome reference for cultivated species of the human gut microbiota.</title>
        <authorList>
            <person name="Zou Y."/>
            <person name="Xue W."/>
            <person name="Luo G."/>
        </authorList>
    </citation>
    <scope>NUCLEOTIDE SEQUENCE [LARGE SCALE GENOMIC DNA]</scope>
    <source>
        <strain evidence="16 19">AF31-21AC</strain>
        <strain evidence="15 20">AM22-21LB</strain>
        <strain evidence="14 18">AM37-1AC</strain>
        <strain evidence="13 21">AM43-11</strain>
    </source>
</reference>
<feature type="domain" description="Glycosyl transferase family 1" evidence="8">
    <location>
        <begin position="290"/>
        <end position="442"/>
    </location>
</feature>
<dbReference type="CDD" id="cd03791">
    <property type="entry name" value="GT5_Glycogen_synthase_DULL1-like"/>
    <property type="match status" value="1"/>
</dbReference>
<dbReference type="GO" id="GO:0005978">
    <property type="term" value="P:glycogen biosynthetic process"/>
    <property type="evidence" value="ECO:0007669"/>
    <property type="project" value="UniProtKB-UniRule"/>
</dbReference>
<dbReference type="EMBL" id="QSHO01000007">
    <property type="protein sequence ID" value="RHC17041.1"/>
    <property type="molecule type" value="Genomic_DNA"/>
</dbReference>
<name>A0A173TXE8_9FIRM</name>
<dbReference type="Proteomes" id="UP000284465">
    <property type="component" value="Unassembled WGS sequence"/>
</dbReference>
<dbReference type="NCBIfam" id="NF001898">
    <property type="entry name" value="PRK00654.1-1"/>
    <property type="match status" value="1"/>
</dbReference>
<evidence type="ECO:0000256" key="4">
    <source>
        <dbReference type="ARBA" id="ARBA00022676"/>
    </source>
</evidence>
<evidence type="ECO:0000313" key="22">
    <source>
        <dbReference type="Proteomes" id="UP000478483"/>
    </source>
</evidence>
<evidence type="ECO:0000256" key="2">
    <source>
        <dbReference type="ARBA" id="ARBA00002764"/>
    </source>
</evidence>
<feature type="binding site" evidence="7">
    <location>
        <position position="16"/>
    </location>
    <ligand>
        <name>ADP-alpha-D-glucose</name>
        <dbReference type="ChEBI" id="CHEBI:57498"/>
    </ligand>
</feature>
<dbReference type="AlphaFoldDB" id="A0A173TXE8"/>
<evidence type="ECO:0000313" key="11">
    <source>
        <dbReference type="EMBL" id="MTR83978.1"/>
    </source>
</evidence>
<evidence type="ECO:0000313" key="13">
    <source>
        <dbReference type="EMBL" id="RHA68360.1"/>
    </source>
</evidence>
<dbReference type="EMBL" id="QRID01000004">
    <property type="protein sequence ID" value="RHG29607.1"/>
    <property type="molecule type" value="Genomic_DNA"/>
</dbReference>
<organism evidence="10 17">
    <name type="scientific">Roseburia intestinalis</name>
    <dbReference type="NCBI Taxonomy" id="166486"/>
    <lineage>
        <taxon>Bacteria</taxon>
        <taxon>Bacillati</taxon>
        <taxon>Bacillota</taxon>
        <taxon>Clostridia</taxon>
        <taxon>Lachnospirales</taxon>
        <taxon>Lachnospiraceae</taxon>
        <taxon>Roseburia</taxon>
    </lineage>
</organism>
<evidence type="ECO:0000313" key="12">
    <source>
        <dbReference type="EMBL" id="MVQ44723.1"/>
    </source>
</evidence>
<dbReference type="EC" id="2.4.1.21" evidence="7"/>
<dbReference type="EMBL" id="WNAJ01000002">
    <property type="protein sequence ID" value="MTR83978.1"/>
    <property type="molecule type" value="Genomic_DNA"/>
</dbReference>
<comment type="pathway">
    <text evidence="7">Glycan biosynthesis; glycogen biosynthesis.</text>
</comment>
<dbReference type="InterPro" id="IPR011835">
    <property type="entry name" value="GS/SS"/>
</dbReference>
<dbReference type="EMBL" id="CYXZ01000012">
    <property type="protein sequence ID" value="CUN06777.1"/>
    <property type="molecule type" value="Genomic_DNA"/>
</dbReference>
<dbReference type="GO" id="GO:0009011">
    <property type="term" value="F:alpha-1,4-glucan glucosyltransferase (ADP-glucose donor) activity"/>
    <property type="evidence" value="ECO:0007669"/>
    <property type="project" value="UniProtKB-UniRule"/>
</dbReference>
<dbReference type="GO" id="GO:0004373">
    <property type="term" value="F:alpha-1,4-glucan glucosyltransferase (UDP-glucose donor) activity"/>
    <property type="evidence" value="ECO:0007669"/>
    <property type="project" value="InterPro"/>
</dbReference>
<accession>A0A173TXE8</accession>
<evidence type="ECO:0000313" key="21">
    <source>
        <dbReference type="Proteomes" id="UP000284465"/>
    </source>
</evidence>
<proteinExistence type="inferred from homology"/>
<dbReference type="Proteomes" id="UP000478483">
    <property type="component" value="Unassembled WGS sequence"/>
</dbReference>
<evidence type="ECO:0000313" key="19">
    <source>
        <dbReference type="Proteomes" id="UP000283586"/>
    </source>
</evidence>
<evidence type="ECO:0000313" key="18">
    <source>
        <dbReference type="Proteomes" id="UP000283513"/>
    </source>
</evidence>
<evidence type="ECO:0000313" key="23">
    <source>
        <dbReference type="Proteomes" id="UP000479531"/>
    </source>
</evidence>
<dbReference type="EMBL" id="WGGT01000002">
    <property type="protein sequence ID" value="MVQ44723.1"/>
    <property type="molecule type" value="Genomic_DNA"/>
</dbReference>
<dbReference type="RefSeq" id="WP_015560641.1">
    <property type="nucleotide sequence ID" value="NZ_CABIYH010000012.1"/>
</dbReference>
<dbReference type="Proteomes" id="UP000283513">
    <property type="component" value="Unassembled WGS sequence"/>
</dbReference>
<dbReference type="InterPro" id="IPR001296">
    <property type="entry name" value="Glyco_trans_1"/>
</dbReference>
<evidence type="ECO:0000313" key="17">
    <source>
        <dbReference type="Proteomes" id="UP000095350"/>
    </source>
</evidence>
<dbReference type="SUPFAM" id="SSF53756">
    <property type="entry name" value="UDP-Glycosyltransferase/glycogen phosphorylase"/>
    <property type="match status" value="1"/>
</dbReference>
<protein>
    <recommendedName>
        <fullName evidence="7">Glycogen synthase</fullName>
        <ecNumber evidence="7">2.4.1.21</ecNumber>
    </recommendedName>
    <alternativeName>
        <fullName evidence="7">Starch [bacterial glycogen] synthase</fullName>
    </alternativeName>
</protein>
<keyword evidence="6 7" id="KW-0320">Glycogen biosynthesis</keyword>
<dbReference type="PANTHER" id="PTHR45825:SF11">
    <property type="entry name" value="ALPHA AMYLASE DOMAIN-CONTAINING PROTEIN"/>
    <property type="match status" value="1"/>
</dbReference>
<evidence type="ECO:0000313" key="10">
    <source>
        <dbReference type="EMBL" id="CUN06777.1"/>
    </source>
</evidence>
<dbReference type="PANTHER" id="PTHR45825">
    <property type="entry name" value="GRANULE-BOUND STARCH SYNTHASE 1, CHLOROPLASTIC/AMYLOPLASTIC"/>
    <property type="match status" value="1"/>
</dbReference>
<dbReference type="Proteomes" id="UP000284051">
    <property type="component" value="Unassembled WGS sequence"/>
</dbReference>
<dbReference type="EMBL" id="QRQN01000018">
    <property type="protein sequence ID" value="RHN05776.1"/>
    <property type="molecule type" value="Genomic_DNA"/>
</dbReference>
<sequence>MKKILFAASEAVPFMKTGGLADVTGSLPKYFDKKNYDVRVILPKYVCMEERWKGQLHFLCHFYVNLSWRKQYVGIFETTYDGITYYLVDNEFYFAGNAPYNNIYEDVEKFAFFSKAVLEALPYLDFCPDIIHCHDWQTGLLPVFLRTLYGDEEYYTGIKTVFSIHNLKFQGRWKLPAVMDITGLPEQIFTSDKLESYGEANYLKGGVVYADAVTTVSPTYAYEITTPEGGEGLEGLMYACRDKLSGILNGLDYTEYDPQKDVYLTNHYNEVNYKEGKALNKTRLQKNVSLPVDGDVFLIGMVSRMTDQKGFDLIAYIMDELLSTERVQFVVAGTGEARYQDMLSYFAGKYPDKMKVHIGYSEELAHQIYASCDAFLMPSLFEPCGLSQLMSLRYGTVPIVRETGGLKDTVIPYNEYTKEGTGFSFANYNAHEMLATIRYALSVFYQHKNDWDILIKHGMSQDFSWNASVAEYEKLYDSLMTKFTW</sequence>
<evidence type="ECO:0000256" key="1">
    <source>
        <dbReference type="ARBA" id="ARBA00001478"/>
    </source>
</evidence>
<dbReference type="Pfam" id="PF00534">
    <property type="entry name" value="Glycos_transf_1"/>
    <property type="match status" value="1"/>
</dbReference>
<dbReference type="PaxDb" id="166486-ERS852572_01751"/>